<keyword evidence="2" id="KW-1133">Transmembrane helix</keyword>
<feature type="region of interest" description="Disordered" evidence="1">
    <location>
        <begin position="1"/>
        <end position="34"/>
    </location>
</feature>
<name>A0A918DSU2_9GAMM</name>
<evidence type="ECO:0000256" key="1">
    <source>
        <dbReference type="SAM" id="MobiDB-lite"/>
    </source>
</evidence>
<dbReference type="Pfam" id="PF11169">
    <property type="entry name" value="DUF2956"/>
    <property type="match status" value="1"/>
</dbReference>
<feature type="region of interest" description="Disordered" evidence="1">
    <location>
        <begin position="49"/>
        <end position="85"/>
    </location>
</feature>
<dbReference type="AlphaFoldDB" id="A0A918DSU2"/>
<dbReference type="EMBL" id="BMLT01000004">
    <property type="protein sequence ID" value="GGO81433.1"/>
    <property type="molecule type" value="Genomic_DNA"/>
</dbReference>
<keyword evidence="4" id="KW-1185">Reference proteome</keyword>
<dbReference type="Proteomes" id="UP000599578">
    <property type="component" value="Unassembled WGS sequence"/>
</dbReference>
<proteinExistence type="predicted"/>
<sequence length="111" mass="12618">MVRYSKQQSPSAETQDEAMKIARANQRPGQTKEQTKLIAQGIQKGIAEYKKQQKAKSREADKQRKQAARHDSDDAAPDALEAPQLRPSPLPWILLILSWLLFGAYFIVRPF</sequence>
<gene>
    <name evidence="3" type="ORF">GCM10011348_20460</name>
</gene>
<feature type="compositionally biased region" description="Polar residues" evidence="1">
    <location>
        <begin position="1"/>
        <end position="13"/>
    </location>
</feature>
<reference evidence="3 4" key="1">
    <citation type="journal article" date="2014" name="Int. J. Syst. Evol. Microbiol.">
        <title>Complete genome sequence of Corynebacterium casei LMG S-19264T (=DSM 44701T), isolated from a smear-ripened cheese.</title>
        <authorList>
            <consortium name="US DOE Joint Genome Institute (JGI-PGF)"/>
            <person name="Walter F."/>
            <person name="Albersmeier A."/>
            <person name="Kalinowski J."/>
            <person name="Ruckert C."/>
        </authorList>
    </citation>
    <scope>NUCLEOTIDE SEQUENCE [LARGE SCALE GENOMIC DNA]</scope>
    <source>
        <strain evidence="3 4">CGMCC 1.7286</strain>
    </source>
</reference>
<feature type="transmembrane region" description="Helical" evidence="2">
    <location>
        <begin position="90"/>
        <end position="108"/>
    </location>
</feature>
<dbReference type="InterPro" id="IPR021339">
    <property type="entry name" value="DUF2956"/>
</dbReference>
<feature type="compositionally biased region" description="Basic and acidic residues" evidence="1">
    <location>
        <begin position="49"/>
        <end position="73"/>
    </location>
</feature>
<protein>
    <submittedName>
        <fullName evidence="3">Membrane protein</fullName>
    </submittedName>
</protein>
<evidence type="ECO:0000313" key="3">
    <source>
        <dbReference type="EMBL" id="GGO81433.1"/>
    </source>
</evidence>
<evidence type="ECO:0000313" key="4">
    <source>
        <dbReference type="Proteomes" id="UP000599578"/>
    </source>
</evidence>
<dbReference type="RefSeq" id="WP_188860484.1">
    <property type="nucleotide sequence ID" value="NZ_BMLT01000004.1"/>
</dbReference>
<comment type="caution">
    <text evidence="3">The sequence shown here is derived from an EMBL/GenBank/DDBJ whole genome shotgun (WGS) entry which is preliminary data.</text>
</comment>
<keyword evidence="2" id="KW-0812">Transmembrane</keyword>
<accession>A0A918DSU2</accession>
<evidence type="ECO:0000256" key="2">
    <source>
        <dbReference type="SAM" id="Phobius"/>
    </source>
</evidence>
<organism evidence="3 4">
    <name type="scientific">Marinobacterium nitratireducens</name>
    <dbReference type="NCBI Taxonomy" id="518897"/>
    <lineage>
        <taxon>Bacteria</taxon>
        <taxon>Pseudomonadati</taxon>
        <taxon>Pseudomonadota</taxon>
        <taxon>Gammaproteobacteria</taxon>
        <taxon>Oceanospirillales</taxon>
        <taxon>Oceanospirillaceae</taxon>
        <taxon>Marinobacterium</taxon>
    </lineage>
</organism>
<keyword evidence="2" id="KW-0472">Membrane</keyword>